<protein>
    <submittedName>
        <fullName evidence="2">Pantothenate synthetase</fullName>
    </submittedName>
</protein>
<keyword evidence="3" id="KW-1185">Reference proteome</keyword>
<evidence type="ECO:0000256" key="1">
    <source>
        <dbReference type="SAM" id="SignalP"/>
    </source>
</evidence>
<dbReference type="AlphaFoldDB" id="A0A392QNL2"/>
<dbReference type="Proteomes" id="UP000265520">
    <property type="component" value="Unassembled WGS sequence"/>
</dbReference>
<feature type="chain" id="PRO_5017346814" evidence="1">
    <location>
        <begin position="29"/>
        <end position="80"/>
    </location>
</feature>
<comment type="caution">
    <text evidence="2">The sequence shown here is derived from an EMBL/GenBank/DDBJ whole genome shotgun (WGS) entry which is preliminary data.</text>
</comment>
<name>A0A392QNL2_9FABA</name>
<keyword evidence="1" id="KW-0732">Signal</keyword>
<evidence type="ECO:0000313" key="3">
    <source>
        <dbReference type="Proteomes" id="UP000265520"/>
    </source>
</evidence>
<dbReference type="EMBL" id="LXQA010147838">
    <property type="protein sequence ID" value="MCI25547.1"/>
    <property type="molecule type" value="Genomic_DNA"/>
</dbReference>
<reference evidence="2 3" key="1">
    <citation type="journal article" date="2018" name="Front. Plant Sci.">
        <title>Red Clover (Trifolium pratense) and Zigzag Clover (T. medium) - A Picture of Genomic Similarities and Differences.</title>
        <authorList>
            <person name="Dluhosova J."/>
            <person name="Istvanek J."/>
            <person name="Nedelnik J."/>
            <person name="Repkova J."/>
        </authorList>
    </citation>
    <scope>NUCLEOTIDE SEQUENCE [LARGE SCALE GENOMIC DNA]</scope>
    <source>
        <strain evidence="3">cv. 10/8</strain>
        <tissue evidence="2">Leaf</tissue>
    </source>
</reference>
<proteinExistence type="predicted"/>
<feature type="signal peptide" evidence="1">
    <location>
        <begin position="1"/>
        <end position="28"/>
    </location>
</feature>
<evidence type="ECO:0000313" key="2">
    <source>
        <dbReference type="EMBL" id="MCI25547.1"/>
    </source>
</evidence>
<sequence length="80" mass="9533">MRASARNVKVRRGFLMIWHATLWSLWKARNGAIFANGSYVPKEIVEEIKVMSWKWSLARLKVSPCMFYEWTWDPGDCLRR</sequence>
<organism evidence="2 3">
    <name type="scientific">Trifolium medium</name>
    <dbReference type="NCBI Taxonomy" id="97028"/>
    <lineage>
        <taxon>Eukaryota</taxon>
        <taxon>Viridiplantae</taxon>
        <taxon>Streptophyta</taxon>
        <taxon>Embryophyta</taxon>
        <taxon>Tracheophyta</taxon>
        <taxon>Spermatophyta</taxon>
        <taxon>Magnoliopsida</taxon>
        <taxon>eudicotyledons</taxon>
        <taxon>Gunneridae</taxon>
        <taxon>Pentapetalae</taxon>
        <taxon>rosids</taxon>
        <taxon>fabids</taxon>
        <taxon>Fabales</taxon>
        <taxon>Fabaceae</taxon>
        <taxon>Papilionoideae</taxon>
        <taxon>50 kb inversion clade</taxon>
        <taxon>NPAAA clade</taxon>
        <taxon>Hologalegina</taxon>
        <taxon>IRL clade</taxon>
        <taxon>Trifolieae</taxon>
        <taxon>Trifolium</taxon>
    </lineage>
</organism>
<accession>A0A392QNL2</accession>